<dbReference type="EMBL" id="LSSM01002415">
    <property type="protein sequence ID" value="OMJ21784.1"/>
    <property type="molecule type" value="Genomic_DNA"/>
</dbReference>
<evidence type="ECO:0000256" key="1">
    <source>
        <dbReference type="SAM" id="MobiDB-lite"/>
    </source>
</evidence>
<sequence length="49" mass="5416">MDRRPHRGTDEGPNGHMGDRQCPNDLNSMTACNLSHPAYLKQYLGGSIC</sequence>
<evidence type="ECO:0000313" key="2">
    <source>
        <dbReference type="EMBL" id="OMJ21784.1"/>
    </source>
</evidence>
<organism evidence="2 3">
    <name type="scientific">Smittium culicis</name>
    <dbReference type="NCBI Taxonomy" id="133412"/>
    <lineage>
        <taxon>Eukaryota</taxon>
        <taxon>Fungi</taxon>
        <taxon>Fungi incertae sedis</taxon>
        <taxon>Zoopagomycota</taxon>
        <taxon>Kickxellomycotina</taxon>
        <taxon>Harpellomycetes</taxon>
        <taxon>Harpellales</taxon>
        <taxon>Legeriomycetaceae</taxon>
        <taxon>Smittium</taxon>
    </lineage>
</organism>
<dbReference type="AlphaFoldDB" id="A0A1R1Y4U9"/>
<comment type="caution">
    <text evidence="2">The sequence shown here is derived from an EMBL/GenBank/DDBJ whole genome shotgun (WGS) entry which is preliminary data.</text>
</comment>
<accession>A0A1R1Y4U9</accession>
<feature type="region of interest" description="Disordered" evidence="1">
    <location>
        <begin position="1"/>
        <end position="23"/>
    </location>
</feature>
<dbReference type="Proteomes" id="UP000187429">
    <property type="component" value="Unassembled WGS sequence"/>
</dbReference>
<reference evidence="3" key="1">
    <citation type="submission" date="2017-01" db="EMBL/GenBank/DDBJ databases">
        <authorList>
            <person name="Wang Y."/>
            <person name="White M."/>
            <person name="Kvist S."/>
            <person name="Moncalvo J.-M."/>
        </authorList>
    </citation>
    <scope>NUCLEOTIDE SEQUENCE [LARGE SCALE GENOMIC DNA]</scope>
    <source>
        <strain evidence="3">ID-206-W2</strain>
    </source>
</reference>
<name>A0A1R1Y4U9_9FUNG</name>
<feature type="non-terminal residue" evidence="2">
    <location>
        <position position="49"/>
    </location>
</feature>
<feature type="compositionally biased region" description="Basic and acidic residues" evidence="1">
    <location>
        <begin position="1"/>
        <end position="10"/>
    </location>
</feature>
<proteinExistence type="predicted"/>
<keyword evidence="3" id="KW-1185">Reference proteome</keyword>
<evidence type="ECO:0000313" key="3">
    <source>
        <dbReference type="Proteomes" id="UP000187429"/>
    </source>
</evidence>
<protein>
    <submittedName>
        <fullName evidence="2">Uncharacterized protein</fullName>
    </submittedName>
</protein>
<gene>
    <name evidence="2" type="ORF">AYI69_g5673</name>
</gene>